<feature type="compositionally biased region" description="Polar residues" evidence="6">
    <location>
        <begin position="126"/>
        <end position="139"/>
    </location>
</feature>
<accession>A0A1M3TPH6</accession>
<reference evidence="9" key="1">
    <citation type="journal article" date="2017" name="Genome Biol.">
        <title>Comparative genomics reveals high biological diversity and specific adaptations in the industrially and medically important fungal genus Aspergillus.</title>
        <authorList>
            <person name="de Vries R.P."/>
            <person name="Riley R."/>
            <person name="Wiebenga A."/>
            <person name="Aguilar-Osorio G."/>
            <person name="Amillis S."/>
            <person name="Uchima C.A."/>
            <person name="Anderluh G."/>
            <person name="Asadollahi M."/>
            <person name="Askin M."/>
            <person name="Barry K."/>
            <person name="Battaglia E."/>
            <person name="Bayram O."/>
            <person name="Benocci T."/>
            <person name="Braus-Stromeyer S.A."/>
            <person name="Caldana C."/>
            <person name="Canovas D."/>
            <person name="Cerqueira G.C."/>
            <person name="Chen F."/>
            <person name="Chen W."/>
            <person name="Choi C."/>
            <person name="Clum A."/>
            <person name="Dos Santos R.A."/>
            <person name="Damasio A.R."/>
            <person name="Diallinas G."/>
            <person name="Emri T."/>
            <person name="Fekete E."/>
            <person name="Flipphi M."/>
            <person name="Freyberg S."/>
            <person name="Gallo A."/>
            <person name="Gournas C."/>
            <person name="Habgood R."/>
            <person name="Hainaut M."/>
            <person name="Harispe M.L."/>
            <person name="Henrissat B."/>
            <person name="Hilden K.S."/>
            <person name="Hope R."/>
            <person name="Hossain A."/>
            <person name="Karabika E."/>
            <person name="Karaffa L."/>
            <person name="Karanyi Z."/>
            <person name="Krasevec N."/>
            <person name="Kuo A."/>
            <person name="Kusch H."/>
            <person name="LaButti K."/>
            <person name="Lagendijk E.L."/>
            <person name="Lapidus A."/>
            <person name="Levasseur A."/>
            <person name="Lindquist E."/>
            <person name="Lipzen A."/>
            <person name="Logrieco A.F."/>
            <person name="MacCabe A."/>
            <person name="Maekelae M.R."/>
            <person name="Malavazi I."/>
            <person name="Melin P."/>
            <person name="Meyer V."/>
            <person name="Mielnichuk N."/>
            <person name="Miskei M."/>
            <person name="Molnar A.P."/>
            <person name="Mule G."/>
            <person name="Ngan C.Y."/>
            <person name="Orejas M."/>
            <person name="Orosz E."/>
            <person name="Ouedraogo J.P."/>
            <person name="Overkamp K.M."/>
            <person name="Park H.-S."/>
            <person name="Perrone G."/>
            <person name="Piumi F."/>
            <person name="Punt P.J."/>
            <person name="Ram A.F."/>
            <person name="Ramon A."/>
            <person name="Rauscher S."/>
            <person name="Record E."/>
            <person name="Riano-Pachon D.M."/>
            <person name="Robert V."/>
            <person name="Roehrig J."/>
            <person name="Ruller R."/>
            <person name="Salamov A."/>
            <person name="Salih N.S."/>
            <person name="Samson R.A."/>
            <person name="Sandor E."/>
            <person name="Sanguinetti M."/>
            <person name="Schuetze T."/>
            <person name="Sepcic K."/>
            <person name="Shelest E."/>
            <person name="Sherlock G."/>
            <person name="Sophianopoulou V."/>
            <person name="Squina F.M."/>
            <person name="Sun H."/>
            <person name="Susca A."/>
            <person name="Todd R.B."/>
            <person name="Tsang A."/>
            <person name="Unkles S.E."/>
            <person name="van de Wiele N."/>
            <person name="van Rossen-Uffink D."/>
            <person name="Oliveira J.V."/>
            <person name="Vesth T.C."/>
            <person name="Visser J."/>
            <person name="Yu J.-H."/>
            <person name="Zhou M."/>
            <person name="Andersen M.R."/>
            <person name="Archer D.B."/>
            <person name="Baker S.E."/>
            <person name="Benoit I."/>
            <person name="Brakhage A.A."/>
            <person name="Braus G.H."/>
            <person name="Fischer R."/>
            <person name="Frisvad J.C."/>
            <person name="Goldman G.H."/>
            <person name="Houbraken J."/>
            <person name="Oakley B."/>
            <person name="Pocsi I."/>
            <person name="Scazzocchio C."/>
            <person name="Seiboth B."/>
            <person name="vanKuyk P.A."/>
            <person name="Wortman J."/>
            <person name="Dyer P.S."/>
            <person name="Grigoriev I.V."/>
        </authorList>
    </citation>
    <scope>NUCLEOTIDE SEQUENCE [LARGE SCALE GENOMIC DNA]</scope>
    <source>
        <strain evidence="9">CBS 106.47</strain>
    </source>
</reference>
<evidence type="ECO:0000313" key="8">
    <source>
        <dbReference type="EMBL" id="OJZ88576.1"/>
    </source>
</evidence>
<dbReference type="Pfam" id="PF04082">
    <property type="entry name" value="Fungal_trans"/>
    <property type="match status" value="1"/>
</dbReference>
<evidence type="ECO:0000313" key="9">
    <source>
        <dbReference type="Proteomes" id="UP000184063"/>
    </source>
</evidence>
<dbReference type="InterPro" id="IPR001138">
    <property type="entry name" value="Zn2Cys6_DnaBD"/>
</dbReference>
<feature type="domain" description="Zn(2)-C6 fungal-type" evidence="7">
    <location>
        <begin position="79"/>
        <end position="109"/>
    </location>
</feature>
<keyword evidence="3" id="KW-0238">DNA-binding</keyword>
<dbReference type="EMBL" id="KV878239">
    <property type="protein sequence ID" value="OJZ88576.1"/>
    <property type="molecule type" value="Genomic_DNA"/>
</dbReference>
<protein>
    <recommendedName>
        <fullName evidence="7">Zn(2)-C6 fungal-type domain-containing protein</fullName>
    </recommendedName>
</protein>
<dbReference type="InterPro" id="IPR007219">
    <property type="entry name" value="XnlR_reg_dom"/>
</dbReference>
<sequence>MLGALRLSVETRAKETSGWSDRSSFGLSKGKTRIIINKEKGKKSAIVPAFNMDQGLQQNPFISVKDSGSAKNSGPSLLACLLCRHKHLKCDGKTPVCGRCSATGSECQYTPSRRGYKGPSKKRRANPSSPDQLPADMSTSFEPQYFNVPSDWTLSSNMPMSYAVAAATTTPVPTSLPSSSLPSGSPALTDNSGSSHSQTVGVTNSPMTPDSISTIAGDGYLIDIFYTYFHPSHPVLPPHRVLYRNHVPAFLEHVIKFIGTHFTPAANSENYRPTVMSSVMDQEGSIEKLQALVLLAIVLHSRNERQKAGECVTTAVNLAFELGLNKRDAAPQLSYGDPVREESLRRTWWELFIIEGMLTALGVQPAFRCNSGPLEVPLPCEERIYQDALPPPPAPTIAQFDERVFADEERDFSSFTYRIEAVRILGRVVAIQDMIEGQQDHVEAIDARITSFFHHLPENKAELLRSDGSVDEMMFQATMIVNGSAIYLHFPRSDLLSSPAVAAEVICGHHGPLSIPAFSHHAHAMKAVKAASEISSLASIRMPVVKHTPFFICALVLSSMVQLAACSVKAGQMPDPSRDRLTLTIGVFKTLGRTWAISQTIMHQIKAVARDVMDLGLRPTMPEIDLTTVLDNSRFWIPDLLPMAR</sequence>
<dbReference type="GO" id="GO:0000981">
    <property type="term" value="F:DNA-binding transcription factor activity, RNA polymerase II-specific"/>
    <property type="evidence" value="ECO:0007669"/>
    <property type="project" value="InterPro"/>
</dbReference>
<dbReference type="InterPro" id="IPR036864">
    <property type="entry name" value="Zn2-C6_fun-type_DNA-bd_sf"/>
</dbReference>
<evidence type="ECO:0000256" key="6">
    <source>
        <dbReference type="SAM" id="MobiDB-lite"/>
    </source>
</evidence>
<dbReference type="CDD" id="cd00067">
    <property type="entry name" value="GAL4"/>
    <property type="match status" value="1"/>
</dbReference>
<dbReference type="OrthoDB" id="10067394at2759"/>
<dbReference type="SMART" id="SM00066">
    <property type="entry name" value="GAL4"/>
    <property type="match status" value="1"/>
</dbReference>
<evidence type="ECO:0000256" key="1">
    <source>
        <dbReference type="ARBA" id="ARBA00022723"/>
    </source>
</evidence>
<feature type="region of interest" description="Disordered" evidence="6">
    <location>
        <begin position="106"/>
        <end position="139"/>
    </location>
</feature>
<dbReference type="VEuPathDB" id="FungiDB:ASPFODRAFT_548443"/>
<dbReference type="PROSITE" id="PS50048">
    <property type="entry name" value="ZN2_CY6_FUNGAL_2"/>
    <property type="match status" value="1"/>
</dbReference>
<proteinExistence type="predicted"/>
<dbReference type="CDD" id="cd12148">
    <property type="entry name" value="fungal_TF_MHR"/>
    <property type="match status" value="1"/>
</dbReference>
<keyword evidence="1" id="KW-0479">Metal-binding</keyword>
<dbReference type="GO" id="GO:0009893">
    <property type="term" value="P:positive regulation of metabolic process"/>
    <property type="evidence" value="ECO:0007669"/>
    <property type="project" value="UniProtKB-ARBA"/>
</dbReference>
<dbReference type="GO" id="GO:0008270">
    <property type="term" value="F:zinc ion binding"/>
    <property type="evidence" value="ECO:0007669"/>
    <property type="project" value="InterPro"/>
</dbReference>
<dbReference type="PROSITE" id="PS00463">
    <property type="entry name" value="ZN2_CY6_FUNGAL_1"/>
    <property type="match status" value="1"/>
</dbReference>
<feature type="region of interest" description="Disordered" evidence="6">
    <location>
        <begin position="173"/>
        <end position="207"/>
    </location>
</feature>
<dbReference type="AlphaFoldDB" id="A0A1M3TPH6"/>
<keyword evidence="2" id="KW-0805">Transcription regulation</keyword>
<feature type="compositionally biased region" description="Polar residues" evidence="6">
    <location>
        <begin position="190"/>
        <end position="207"/>
    </location>
</feature>
<evidence type="ECO:0000256" key="5">
    <source>
        <dbReference type="ARBA" id="ARBA00023242"/>
    </source>
</evidence>
<evidence type="ECO:0000256" key="2">
    <source>
        <dbReference type="ARBA" id="ARBA00023015"/>
    </source>
</evidence>
<name>A0A1M3TPH6_ASPLC</name>
<dbReference type="GO" id="GO:0003677">
    <property type="term" value="F:DNA binding"/>
    <property type="evidence" value="ECO:0007669"/>
    <property type="project" value="UniProtKB-KW"/>
</dbReference>
<keyword evidence="4" id="KW-0804">Transcription</keyword>
<gene>
    <name evidence="8" type="ORF">ASPFODRAFT_548443</name>
</gene>
<organism evidence="8 9">
    <name type="scientific">Aspergillus luchuensis (strain CBS 106.47)</name>
    <dbReference type="NCBI Taxonomy" id="1137211"/>
    <lineage>
        <taxon>Eukaryota</taxon>
        <taxon>Fungi</taxon>
        <taxon>Dikarya</taxon>
        <taxon>Ascomycota</taxon>
        <taxon>Pezizomycotina</taxon>
        <taxon>Eurotiomycetes</taxon>
        <taxon>Eurotiomycetidae</taxon>
        <taxon>Eurotiales</taxon>
        <taxon>Aspergillaceae</taxon>
        <taxon>Aspergillus</taxon>
        <taxon>Aspergillus subgen. Circumdati</taxon>
    </lineage>
</organism>
<feature type="compositionally biased region" description="Basic residues" evidence="6">
    <location>
        <begin position="114"/>
        <end position="125"/>
    </location>
</feature>
<dbReference type="GO" id="GO:0006351">
    <property type="term" value="P:DNA-templated transcription"/>
    <property type="evidence" value="ECO:0007669"/>
    <property type="project" value="InterPro"/>
</dbReference>
<feature type="compositionally biased region" description="Low complexity" evidence="6">
    <location>
        <begin position="173"/>
        <end position="189"/>
    </location>
</feature>
<dbReference type="SUPFAM" id="SSF57701">
    <property type="entry name" value="Zn2/Cys6 DNA-binding domain"/>
    <property type="match status" value="1"/>
</dbReference>
<keyword evidence="5" id="KW-0539">Nucleus</keyword>
<dbReference type="Gene3D" id="4.10.240.10">
    <property type="entry name" value="Zn(2)-C6 fungal-type DNA-binding domain"/>
    <property type="match status" value="1"/>
</dbReference>
<dbReference type="Proteomes" id="UP000184063">
    <property type="component" value="Unassembled WGS sequence"/>
</dbReference>
<dbReference type="PANTHER" id="PTHR47431:SF3">
    <property type="entry name" value="ZN(II)2CYS6 TRANSCRIPTION FACTOR (EUROFUNG)"/>
    <property type="match status" value="1"/>
</dbReference>
<dbReference type="PANTHER" id="PTHR47431">
    <property type="entry name" value="ZN(II)2CYS6 TRANSCRIPTION FACTOR (EUROFUNG)-RELATED"/>
    <property type="match status" value="1"/>
</dbReference>
<evidence type="ECO:0000256" key="3">
    <source>
        <dbReference type="ARBA" id="ARBA00023125"/>
    </source>
</evidence>
<dbReference type="Pfam" id="PF00172">
    <property type="entry name" value="Zn_clus"/>
    <property type="match status" value="1"/>
</dbReference>
<evidence type="ECO:0000256" key="4">
    <source>
        <dbReference type="ARBA" id="ARBA00023163"/>
    </source>
</evidence>
<evidence type="ECO:0000259" key="7">
    <source>
        <dbReference type="PROSITE" id="PS50048"/>
    </source>
</evidence>